<evidence type="ECO:0000313" key="3">
    <source>
        <dbReference type="Proteomes" id="UP000731907"/>
    </source>
</evidence>
<protein>
    <recommendedName>
        <fullName evidence="4">Short-chain dehydrogenase</fullName>
    </recommendedName>
</protein>
<keyword evidence="1" id="KW-0812">Transmembrane</keyword>
<dbReference type="Proteomes" id="UP000731907">
    <property type="component" value="Unassembled WGS sequence"/>
</dbReference>
<feature type="transmembrane region" description="Helical" evidence="1">
    <location>
        <begin position="6"/>
        <end position="24"/>
    </location>
</feature>
<keyword evidence="3" id="KW-1185">Reference proteome</keyword>
<accession>A0ABS6J269</accession>
<gene>
    <name evidence="2" type="ORF">GU927_008315</name>
</gene>
<reference evidence="2 3" key="1">
    <citation type="submission" date="2021-06" db="EMBL/GenBank/DDBJ databases">
        <title>Rhodobacteraceae bacterium strain HSP-20.</title>
        <authorList>
            <person name="Chen W.-M."/>
        </authorList>
    </citation>
    <scope>NUCLEOTIDE SEQUENCE [LARGE SCALE GENOMIC DNA]</scope>
    <source>
        <strain evidence="2 3">HSP-20</strain>
    </source>
</reference>
<evidence type="ECO:0000256" key="1">
    <source>
        <dbReference type="SAM" id="Phobius"/>
    </source>
</evidence>
<keyword evidence="1" id="KW-0472">Membrane</keyword>
<sequence>MLVKFVILFLAAMALVGFVGKLLFPASFRRITTIRPALGKPSRCRRCGRYLLGKGGCDCGKG</sequence>
<keyword evidence="1" id="KW-1133">Transmembrane helix</keyword>
<dbReference type="EMBL" id="JAAATX020000005">
    <property type="protein sequence ID" value="MBU9697851.1"/>
    <property type="molecule type" value="Genomic_DNA"/>
</dbReference>
<dbReference type="RefSeq" id="WP_161761920.1">
    <property type="nucleotide sequence ID" value="NZ_JAAATX020000005.1"/>
</dbReference>
<evidence type="ECO:0008006" key="4">
    <source>
        <dbReference type="Google" id="ProtNLM"/>
    </source>
</evidence>
<proteinExistence type="predicted"/>
<comment type="caution">
    <text evidence="2">The sequence shown here is derived from an EMBL/GenBank/DDBJ whole genome shotgun (WGS) entry which is preliminary data.</text>
</comment>
<evidence type="ECO:0000313" key="2">
    <source>
        <dbReference type="EMBL" id="MBU9697851.1"/>
    </source>
</evidence>
<organism evidence="2 3">
    <name type="scientific">Paragemmobacter amnigenus</name>
    <dbReference type="NCBI Taxonomy" id="2852097"/>
    <lineage>
        <taxon>Bacteria</taxon>
        <taxon>Pseudomonadati</taxon>
        <taxon>Pseudomonadota</taxon>
        <taxon>Alphaproteobacteria</taxon>
        <taxon>Rhodobacterales</taxon>
        <taxon>Paracoccaceae</taxon>
        <taxon>Paragemmobacter</taxon>
    </lineage>
</organism>
<name>A0ABS6J269_9RHOB</name>